<evidence type="ECO:0000256" key="1">
    <source>
        <dbReference type="SAM" id="Phobius"/>
    </source>
</evidence>
<protein>
    <submittedName>
        <fullName evidence="2">Uncharacterized protein</fullName>
    </submittedName>
</protein>
<name>A0A2N6S005_9BIFI</name>
<gene>
    <name evidence="2" type="ORF">CJ216_04740</name>
</gene>
<keyword evidence="1" id="KW-1133">Transmembrane helix</keyword>
<keyword evidence="3" id="KW-1185">Reference proteome</keyword>
<dbReference type="EMBL" id="PNGV01000001">
    <property type="protein sequence ID" value="PMC43593.1"/>
    <property type="molecule type" value="Genomic_DNA"/>
</dbReference>
<proteinExistence type="predicted"/>
<reference evidence="2 3" key="1">
    <citation type="submission" date="2017-09" db="EMBL/GenBank/DDBJ databases">
        <title>Bacterial strain isolated from the female urinary microbiota.</title>
        <authorList>
            <person name="Thomas-White K."/>
            <person name="Kumar N."/>
            <person name="Forster S."/>
            <person name="Putonti C."/>
            <person name="Lawley T."/>
            <person name="Wolfe A.J."/>
        </authorList>
    </citation>
    <scope>NUCLEOTIDE SEQUENCE [LARGE SCALE GENOMIC DNA]</scope>
    <source>
        <strain evidence="2 3">UMB1686</strain>
    </source>
</reference>
<evidence type="ECO:0000313" key="2">
    <source>
        <dbReference type="EMBL" id="PMC43593.1"/>
    </source>
</evidence>
<feature type="transmembrane region" description="Helical" evidence="1">
    <location>
        <begin position="21"/>
        <end position="43"/>
    </location>
</feature>
<evidence type="ECO:0000313" key="3">
    <source>
        <dbReference type="Proteomes" id="UP000235771"/>
    </source>
</evidence>
<organism evidence="2 3">
    <name type="scientific">Gardnerella greenwoodii</name>
    <dbReference type="NCBI Taxonomy" id="2914925"/>
    <lineage>
        <taxon>Bacteria</taxon>
        <taxon>Bacillati</taxon>
        <taxon>Actinomycetota</taxon>
        <taxon>Actinomycetes</taxon>
        <taxon>Bifidobacteriales</taxon>
        <taxon>Bifidobacteriaceae</taxon>
        <taxon>Gardnerella</taxon>
    </lineage>
</organism>
<sequence length="84" mass="9879">MEGKQLMSKYYIKLIKETLIWILKWAIFTAFEFFILYVAIISWNHDFVQFMHEYSNAIIPFIATTGASTATMTRNEGTIFEVKD</sequence>
<dbReference type="AlphaFoldDB" id="A0A2N6S005"/>
<comment type="caution">
    <text evidence="2">The sequence shown here is derived from an EMBL/GenBank/DDBJ whole genome shotgun (WGS) entry which is preliminary data.</text>
</comment>
<keyword evidence="1" id="KW-0812">Transmembrane</keyword>
<accession>A0A2N6S005</accession>
<keyword evidence="1" id="KW-0472">Membrane</keyword>
<dbReference type="Proteomes" id="UP000235771">
    <property type="component" value="Unassembled WGS sequence"/>
</dbReference>